<feature type="transmembrane region" description="Helical" evidence="6">
    <location>
        <begin position="319"/>
        <end position="342"/>
    </location>
</feature>
<evidence type="ECO:0000256" key="1">
    <source>
        <dbReference type="ARBA" id="ARBA00004127"/>
    </source>
</evidence>
<dbReference type="Proteomes" id="UP000748756">
    <property type="component" value="Unassembled WGS sequence"/>
</dbReference>
<evidence type="ECO:0000313" key="8">
    <source>
        <dbReference type="EMBL" id="KAF9135709.1"/>
    </source>
</evidence>
<feature type="domain" description="DUF202" evidence="7">
    <location>
        <begin position="285"/>
        <end position="345"/>
    </location>
</feature>
<dbReference type="Pfam" id="PF02656">
    <property type="entry name" value="DUF202"/>
    <property type="match status" value="1"/>
</dbReference>
<feature type="transmembrane region" description="Helical" evidence="6">
    <location>
        <begin position="291"/>
        <end position="313"/>
    </location>
</feature>
<protein>
    <recommendedName>
        <fullName evidence="7">DUF202 domain-containing protein</fullName>
    </recommendedName>
</protein>
<feature type="region of interest" description="Disordered" evidence="5">
    <location>
        <begin position="243"/>
        <end position="281"/>
    </location>
</feature>
<evidence type="ECO:0000256" key="4">
    <source>
        <dbReference type="ARBA" id="ARBA00023136"/>
    </source>
</evidence>
<feature type="region of interest" description="Disordered" evidence="5">
    <location>
        <begin position="151"/>
        <end position="186"/>
    </location>
</feature>
<gene>
    <name evidence="8" type="ORF">BG015_003226</name>
</gene>
<keyword evidence="2 6" id="KW-0812">Transmembrane</keyword>
<dbReference type="AlphaFoldDB" id="A0A9P5RM89"/>
<dbReference type="PANTHER" id="PTHR46140:SF1">
    <property type="entry name" value="VACUOLAR TRANSPORTER CHAPERONE COMPLEX SUBUNIT 4-RELATED"/>
    <property type="match status" value="1"/>
</dbReference>
<comment type="caution">
    <text evidence="8">The sequence shown here is derived from an EMBL/GenBank/DDBJ whole genome shotgun (WGS) entry which is preliminary data.</text>
</comment>
<dbReference type="InterPro" id="IPR003807">
    <property type="entry name" value="DUF202"/>
</dbReference>
<keyword evidence="3 6" id="KW-1133">Transmembrane helix</keyword>
<evidence type="ECO:0000256" key="5">
    <source>
        <dbReference type="SAM" id="MobiDB-lite"/>
    </source>
</evidence>
<name>A0A9P5RM89_9FUNG</name>
<accession>A0A9P5RM89</accession>
<evidence type="ECO:0000259" key="7">
    <source>
        <dbReference type="Pfam" id="PF02656"/>
    </source>
</evidence>
<dbReference type="PANTHER" id="PTHR46140">
    <property type="entry name" value="VACUOLAR TRANSPORTER CHAPERONE 1-RELATED"/>
    <property type="match status" value="1"/>
</dbReference>
<comment type="subcellular location">
    <subcellularLocation>
        <location evidence="1">Endomembrane system</location>
        <topology evidence="1">Multi-pass membrane protein</topology>
    </subcellularLocation>
</comment>
<dbReference type="EMBL" id="JAAAUQ010001699">
    <property type="protein sequence ID" value="KAF9135709.1"/>
    <property type="molecule type" value="Genomic_DNA"/>
</dbReference>
<keyword evidence="9" id="KW-1185">Reference proteome</keyword>
<feature type="compositionally biased region" description="Gly residues" evidence="5">
    <location>
        <begin position="261"/>
        <end position="277"/>
    </location>
</feature>
<evidence type="ECO:0000256" key="3">
    <source>
        <dbReference type="ARBA" id="ARBA00022989"/>
    </source>
</evidence>
<sequence length="428" mass="45574">MGLALRDIRLLEPEPVSPSASTLVGSPMTPHGNGRRPFSWLGNSGDQPSDGTAGSPEDLARSGGGGDNVASTYRLGVFGSKRKSLSNSKGDHDFTSSVGPASAARTLGHHDQFGSGAPQFSPYHKQQQSGPGWKPHVSVFMDDISLDSFVSSDTPLKKSNHEGIYSKGRSRDGRASPASDFGRSSNTSMVTLLAQTNTTMTNSSSATLFGGFMSKSKSHNSFKKLNDSQEDLIGAQHQTITMSAGGKAYSKRPKDKKFGKKGGGGGGGKGGNSGDGGNSDRKALFSNERTLVHWIKFGILLGTMALTLCNFGRVGSLAFYIGSSILLVAMTTLGYAVLTFHYRDRSLSRRMKVAMAKKKAKRSKKSSPDAVDPSTLIAKEVCYYDRKGPTIICCVLIFACSINFYLSMAYGSTMNGSGGLSYFHVNEF</sequence>
<dbReference type="GO" id="GO:0012505">
    <property type="term" value="C:endomembrane system"/>
    <property type="evidence" value="ECO:0007669"/>
    <property type="project" value="UniProtKB-SubCell"/>
</dbReference>
<dbReference type="InterPro" id="IPR051572">
    <property type="entry name" value="VTC_Complex_Subunit"/>
</dbReference>
<evidence type="ECO:0000256" key="2">
    <source>
        <dbReference type="ARBA" id="ARBA00022692"/>
    </source>
</evidence>
<feature type="compositionally biased region" description="Basic and acidic residues" evidence="5">
    <location>
        <begin position="1"/>
        <end position="12"/>
    </location>
</feature>
<reference evidence="8" key="1">
    <citation type="journal article" date="2020" name="Fungal Divers.">
        <title>Resolving the Mortierellaceae phylogeny through synthesis of multi-gene phylogenetics and phylogenomics.</title>
        <authorList>
            <person name="Vandepol N."/>
            <person name="Liber J."/>
            <person name="Desiro A."/>
            <person name="Na H."/>
            <person name="Kennedy M."/>
            <person name="Barry K."/>
            <person name="Grigoriev I.V."/>
            <person name="Miller A.N."/>
            <person name="O'Donnell K."/>
            <person name="Stajich J.E."/>
            <person name="Bonito G."/>
        </authorList>
    </citation>
    <scope>NUCLEOTIDE SEQUENCE</scope>
    <source>
        <strain evidence="8">NRRL 6426</strain>
    </source>
</reference>
<feature type="compositionally biased region" description="Polar residues" evidence="5">
    <location>
        <begin position="41"/>
        <end position="52"/>
    </location>
</feature>
<evidence type="ECO:0000313" key="9">
    <source>
        <dbReference type="Proteomes" id="UP000748756"/>
    </source>
</evidence>
<dbReference type="OrthoDB" id="2445413at2759"/>
<evidence type="ECO:0000256" key="6">
    <source>
        <dbReference type="SAM" id="Phobius"/>
    </source>
</evidence>
<feature type="region of interest" description="Disordered" evidence="5">
    <location>
        <begin position="1"/>
        <end position="67"/>
    </location>
</feature>
<organism evidence="8 9">
    <name type="scientific">Linnemannia schmuckeri</name>
    <dbReference type="NCBI Taxonomy" id="64567"/>
    <lineage>
        <taxon>Eukaryota</taxon>
        <taxon>Fungi</taxon>
        <taxon>Fungi incertae sedis</taxon>
        <taxon>Mucoromycota</taxon>
        <taxon>Mortierellomycotina</taxon>
        <taxon>Mortierellomycetes</taxon>
        <taxon>Mortierellales</taxon>
        <taxon>Mortierellaceae</taxon>
        <taxon>Linnemannia</taxon>
    </lineage>
</organism>
<feature type="region of interest" description="Disordered" evidence="5">
    <location>
        <begin position="107"/>
        <end position="132"/>
    </location>
</feature>
<feature type="compositionally biased region" description="Basic residues" evidence="5">
    <location>
        <begin position="249"/>
        <end position="260"/>
    </location>
</feature>
<proteinExistence type="predicted"/>
<keyword evidence="4 6" id="KW-0472">Membrane</keyword>
<feature type="transmembrane region" description="Helical" evidence="6">
    <location>
        <begin position="389"/>
        <end position="410"/>
    </location>
</feature>